<dbReference type="InterPro" id="IPR019595">
    <property type="entry name" value="DUF2470"/>
</dbReference>
<dbReference type="PANTHER" id="PTHR37783">
    <property type="entry name" value="MEMBRANE PROTEIN, PUTATIVE (AFU_ORTHOLOGUE AFUA_1G04315)-RELATED"/>
    <property type="match status" value="1"/>
</dbReference>
<dbReference type="OrthoDB" id="5553410at2759"/>
<dbReference type="InterPro" id="IPR037119">
    <property type="entry name" value="Haem_oxidase_HugZ-like_sf"/>
</dbReference>
<feature type="domain" description="DUF2470" evidence="2">
    <location>
        <begin position="14"/>
        <end position="85"/>
    </location>
</feature>
<evidence type="ECO:0000259" key="2">
    <source>
        <dbReference type="Pfam" id="PF10615"/>
    </source>
</evidence>
<dbReference type="AlphaFoldDB" id="A0A0C3PY98"/>
<dbReference type="Gene3D" id="3.20.180.10">
    <property type="entry name" value="PNP-oxidase-like"/>
    <property type="match status" value="1"/>
</dbReference>
<dbReference type="Pfam" id="PF10615">
    <property type="entry name" value="DUF2470"/>
    <property type="match status" value="1"/>
</dbReference>
<dbReference type="HOGENOM" id="CLU_104759_0_0_1"/>
<dbReference type="Pfam" id="PF14934">
    <property type="entry name" value="TMEM254"/>
    <property type="match status" value="1"/>
</dbReference>
<accession>A0A0C3PY98</accession>
<evidence type="ECO:0000313" key="3">
    <source>
        <dbReference type="EMBL" id="KIO20200.1"/>
    </source>
</evidence>
<evidence type="ECO:0000313" key="4">
    <source>
        <dbReference type="Proteomes" id="UP000054248"/>
    </source>
</evidence>
<sequence>MTDPVAAKSGFLSMYMSNHPDTLVAYVSHYTKNTEISSASMKSIDSKGMDMTYTLKGHSTPSFIRIPFDPPLMGYEEVKPRLMSMKVDAEESLGMAKNPTISEFSVPWGLLLRGPLIPQLLLIFLTYSSSEYAAWGRSYVEPYGLIKFGWGVILATHIPESIYTLSLCTRHKTGLTNGFLWCAGTILLGYPFWVHLRRLVKTARIDSIMKGQ</sequence>
<feature type="transmembrane region" description="Helical" evidence="1">
    <location>
        <begin position="178"/>
        <end position="196"/>
    </location>
</feature>
<keyword evidence="1" id="KW-0812">Transmembrane</keyword>
<name>A0A0C3PY98_9AGAM</name>
<reference evidence="3 4" key="1">
    <citation type="submission" date="2014-04" db="EMBL/GenBank/DDBJ databases">
        <authorList>
            <consortium name="DOE Joint Genome Institute"/>
            <person name="Kuo A."/>
            <person name="Girlanda M."/>
            <person name="Perotto S."/>
            <person name="Kohler A."/>
            <person name="Nagy L.G."/>
            <person name="Floudas D."/>
            <person name="Copeland A."/>
            <person name="Barry K.W."/>
            <person name="Cichocki N."/>
            <person name="Veneault-Fourrey C."/>
            <person name="LaButti K."/>
            <person name="Lindquist E.A."/>
            <person name="Lipzen A."/>
            <person name="Lundell T."/>
            <person name="Morin E."/>
            <person name="Murat C."/>
            <person name="Sun H."/>
            <person name="Tunlid A."/>
            <person name="Henrissat B."/>
            <person name="Grigoriev I.V."/>
            <person name="Hibbett D.S."/>
            <person name="Martin F."/>
            <person name="Nordberg H.P."/>
            <person name="Cantor M.N."/>
            <person name="Hua S.X."/>
        </authorList>
    </citation>
    <scope>NUCLEOTIDE SEQUENCE [LARGE SCALE GENOMIC DNA]</scope>
    <source>
        <strain evidence="3 4">MUT 4182</strain>
    </source>
</reference>
<keyword evidence="1" id="KW-1133">Transmembrane helix</keyword>
<organism evidence="3 4">
    <name type="scientific">Tulasnella calospora MUT 4182</name>
    <dbReference type="NCBI Taxonomy" id="1051891"/>
    <lineage>
        <taxon>Eukaryota</taxon>
        <taxon>Fungi</taxon>
        <taxon>Dikarya</taxon>
        <taxon>Basidiomycota</taxon>
        <taxon>Agaricomycotina</taxon>
        <taxon>Agaricomycetes</taxon>
        <taxon>Cantharellales</taxon>
        <taxon>Tulasnellaceae</taxon>
        <taxon>Tulasnella</taxon>
    </lineage>
</organism>
<keyword evidence="1" id="KW-0472">Membrane</keyword>
<reference evidence="4" key="2">
    <citation type="submission" date="2015-01" db="EMBL/GenBank/DDBJ databases">
        <title>Evolutionary Origins and Diversification of the Mycorrhizal Mutualists.</title>
        <authorList>
            <consortium name="DOE Joint Genome Institute"/>
            <consortium name="Mycorrhizal Genomics Consortium"/>
            <person name="Kohler A."/>
            <person name="Kuo A."/>
            <person name="Nagy L.G."/>
            <person name="Floudas D."/>
            <person name="Copeland A."/>
            <person name="Barry K.W."/>
            <person name="Cichocki N."/>
            <person name="Veneault-Fourrey C."/>
            <person name="LaButti K."/>
            <person name="Lindquist E.A."/>
            <person name="Lipzen A."/>
            <person name="Lundell T."/>
            <person name="Morin E."/>
            <person name="Murat C."/>
            <person name="Riley R."/>
            <person name="Ohm R."/>
            <person name="Sun H."/>
            <person name="Tunlid A."/>
            <person name="Henrissat B."/>
            <person name="Grigoriev I.V."/>
            <person name="Hibbett D.S."/>
            <person name="Martin F."/>
        </authorList>
    </citation>
    <scope>NUCLEOTIDE SEQUENCE [LARGE SCALE GENOMIC DNA]</scope>
    <source>
        <strain evidence="4">MUT 4182</strain>
    </source>
</reference>
<dbReference type="PANTHER" id="PTHR37783:SF1">
    <property type="entry name" value="MEMBRANE PROTEIN, PUTATIVE (AFU_ORTHOLOGUE AFUA_1G04315)-RELATED"/>
    <property type="match status" value="1"/>
</dbReference>
<keyword evidence="4" id="KW-1185">Reference proteome</keyword>
<evidence type="ECO:0000256" key="1">
    <source>
        <dbReference type="SAM" id="Phobius"/>
    </source>
</evidence>
<gene>
    <name evidence="3" type="ORF">M407DRAFT_140133</name>
</gene>
<dbReference type="Proteomes" id="UP000054248">
    <property type="component" value="Unassembled WGS sequence"/>
</dbReference>
<dbReference type="EMBL" id="KN823183">
    <property type="protein sequence ID" value="KIO20200.1"/>
    <property type="molecule type" value="Genomic_DNA"/>
</dbReference>
<dbReference type="InterPro" id="IPR028110">
    <property type="entry name" value="TMEM254"/>
</dbReference>
<proteinExistence type="predicted"/>
<protein>
    <recommendedName>
        <fullName evidence="2">DUF2470 domain-containing protein</fullName>
    </recommendedName>
</protein>